<feature type="chain" id="PRO_5036982349" description="alpha-L-rhamnosidase" evidence="4">
    <location>
        <begin position="26"/>
        <end position="1172"/>
    </location>
</feature>
<name>A0A934R7K2_9BACT</name>
<feature type="signal peptide" evidence="4">
    <location>
        <begin position="1"/>
        <end position="25"/>
    </location>
</feature>
<dbReference type="Gene3D" id="1.50.10.10">
    <property type="match status" value="1"/>
</dbReference>
<accession>A0A934R7K2</accession>
<keyword evidence="3 9" id="KW-0378">Hydrolase</keyword>
<evidence type="ECO:0000313" key="10">
    <source>
        <dbReference type="Proteomes" id="UP000600139"/>
    </source>
</evidence>
<gene>
    <name evidence="9" type="ORF">JIN84_13750</name>
</gene>
<dbReference type="InterPro" id="IPR016007">
    <property type="entry name" value="Alpha_rhamnosid"/>
</dbReference>
<evidence type="ECO:0000256" key="1">
    <source>
        <dbReference type="ARBA" id="ARBA00001445"/>
    </source>
</evidence>
<evidence type="ECO:0000259" key="7">
    <source>
        <dbReference type="Pfam" id="PF17389"/>
    </source>
</evidence>
<dbReference type="EC" id="3.2.1.40" evidence="2"/>
<dbReference type="GO" id="GO:0030596">
    <property type="term" value="F:alpha-L-rhamnosidase activity"/>
    <property type="evidence" value="ECO:0007669"/>
    <property type="project" value="UniProtKB-EC"/>
</dbReference>
<dbReference type="Gene3D" id="2.60.40.10">
    <property type="entry name" value="Immunoglobulins"/>
    <property type="match status" value="1"/>
</dbReference>
<dbReference type="InterPro" id="IPR013737">
    <property type="entry name" value="Bac_rhamnosid_N"/>
</dbReference>
<dbReference type="InterPro" id="IPR035398">
    <property type="entry name" value="Bac_rhamnosid_C"/>
</dbReference>
<feature type="domain" description="Alpha-L-rhamnosidase C-terminal" evidence="8">
    <location>
        <begin position="965"/>
        <end position="1033"/>
    </location>
</feature>
<evidence type="ECO:0000256" key="2">
    <source>
        <dbReference type="ARBA" id="ARBA00012652"/>
    </source>
</evidence>
<dbReference type="Pfam" id="PF17963">
    <property type="entry name" value="Big_9"/>
    <property type="match status" value="1"/>
</dbReference>
<dbReference type="Pfam" id="PF05592">
    <property type="entry name" value="Bac_rhamnosid"/>
    <property type="match status" value="1"/>
</dbReference>
<feature type="domain" description="Alpha-L-rhamnosidase six-hairpin glycosidase" evidence="7">
    <location>
        <begin position="624"/>
        <end position="961"/>
    </location>
</feature>
<dbReference type="PANTHER" id="PTHR33307">
    <property type="entry name" value="ALPHA-RHAMNOSIDASE (EUROFUNG)"/>
    <property type="match status" value="1"/>
</dbReference>
<feature type="domain" description="Alpha-L-rhamnosidase concanavalin-like" evidence="5">
    <location>
        <begin position="522"/>
        <end position="619"/>
    </location>
</feature>
<dbReference type="InterPro" id="IPR008902">
    <property type="entry name" value="Rhamnosid_concanavalin"/>
</dbReference>
<dbReference type="Pfam" id="PF17390">
    <property type="entry name" value="Bac_rhamnosid_C"/>
    <property type="match status" value="1"/>
</dbReference>
<keyword evidence="4" id="KW-0732">Signal</keyword>
<dbReference type="Gene3D" id="2.60.420.10">
    <property type="entry name" value="Maltose phosphorylase, domain 3"/>
    <property type="match status" value="1"/>
</dbReference>
<dbReference type="AlphaFoldDB" id="A0A934R7K2"/>
<dbReference type="GO" id="GO:0005975">
    <property type="term" value="P:carbohydrate metabolic process"/>
    <property type="evidence" value="ECO:0007669"/>
    <property type="project" value="InterPro"/>
</dbReference>
<evidence type="ECO:0000313" key="9">
    <source>
        <dbReference type="EMBL" id="MBK1816685.1"/>
    </source>
</evidence>
<evidence type="ECO:0000259" key="5">
    <source>
        <dbReference type="Pfam" id="PF05592"/>
    </source>
</evidence>
<evidence type="ECO:0000259" key="6">
    <source>
        <dbReference type="Pfam" id="PF08531"/>
    </source>
</evidence>
<comment type="caution">
    <text evidence="9">The sequence shown here is derived from an EMBL/GenBank/DDBJ whole genome shotgun (WGS) entry which is preliminary data.</text>
</comment>
<dbReference type="Proteomes" id="UP000600139">
    <property type="component" value="Unassembled WGS sequence"/>
</dbReference>
<evidence type="ECO:0000256" key="4">
    <source>
        <dbReference type="SAM" id="SignalP"/>
    </source>
</evidence>
<evidence type="ECO:0000259" key="8">
    <source>
        <dbReference type="Pfam" id="PF17390"/>
    </source>
</evidence>
<evidence type="ECO:0000256" key="3">
    <source>
        <dbReference type="ARBA" id="ARBA00022801"/>
    </source>
</evidence>
<feature type="domain" description="Bacterial alpha-L-rhamnosidase N-terminal" evidence="6">
    <location>
        <begin position="343"/>
        <end position="509"/>
    </location>
</feature>
<dbReference type="SUPFAM" id="SSF48208">
    <property type="entry name" value="Six-hairpin glycosidases"/>
    <property type="match status" value="1"/>
</dbReference>
<dbReference type="InterPro" id="IPR013783">
    <property type="entry name" value="Ig-like_fold"/>
</dbReference>
<dbReference type="Pfam" id="PF08531">
    <property type="entry name" value="Bac_rhamnosid_N"/>
    <property type="match status" value="1"/>
</dbReference>
<dbReference type="Pfam" id="PF25788">
    <property type="entry name" value="Ig_Rha78A_N"/>
    <property type="match status" value="1"/>
</dbReference>
<reference evidence="9" key="1">
    <citation type="submission" date="2021-01" db="EMBL/GenBank/DDBJ databases">
        <title>Modified the classification status of verrucomicrobia.</title>
        <authorList>
            <person name="Feng X."/>
        </authorList>
    </citation>
    <scope>NUCLEOTIDE SEQUENCE</scope>
    <source>
        <strain evidence="9">JCM 18052</strain>
    </source>
</reference>
<dbReference type="Gene3D" id="2.60.120.260">
    <property type="entry name" value="Galactose-binding domain-like"/>
    <property type="match status" value="2"/>
</dbReference>
<proteinExistence type="predicted"/>
<dbReference type="Pfam" id="PF17389">
    <property type="entry name" value="Bac_rhamnosid6H"/>
    <property type="match status" value="1"/>
</dbReference>
<dbReference type="PANTHER" id="PTHR33307:SF6">
    <property type="entry name" value="ALPHA-RHAMNOSIDASE (EUROFUNG)-RELATED"/>
    <property type="match status" value="1"/>
</dbReference>
<dbReference type="RefSeq" id="WP_200351615.1">
    <property type="nucleotide sequence ID" value="NZ_BAABHZ010000006.1"/>
</dbReference>
<dbReference type="EMBL" id="JAENIK010000011">
    <property type="protein sequence ID" value="MBK1816685.1"/>
    <property type="molecule type" value="Genomic_DNA"/>
</dbReference>
<protein>
    <recommendedName>
        <fullName evidence="2">alpha-L-rhamnosidase</fullName>
        <ecNumber evidence="2">3.2.1.40</ecNumber>
    </recommendedName>
</protein>
<dbReference type="PIRSF" id="PIRSF010631">
    <property type="entry name" value="A-rhamnsds"/>
    <property type="match status" value="1"/>
</dbReference>
<dbReference type="InterPro" id="IPR008928">
    <property type="entry name" value="6-hairpin_glycosidase_sf"/>
</dbReference>
<keyword evidence="10" id="KW-1185">Reference proteome</keyword>
<organism evidence="9 10">
    <name type="scientific">Luteolibacter yonseiensis</name>
    <dbReference type="NCBI Taxonomy" id="1144680"/>
    <lineage>
        <taxon>Bacteria</taxon>
        <taxon>Pseudomonadati</taxon>
        <taxon>Verrucomicrobiota</taxon>
        <taxon>Verrucomicrobiia</taxon>
        <taxon>Verrucomicrobiales</taxon>
        <taxon>Verrucomicrobiaceae</taxon>
        <taxon>Luteolibacter</taxon>
    </lineage>
</organism>
<dbReference type="InterPro" id="IPR035396">
    <property type="entry name" value="Bac_rhamnosid6H"/>
</dbReference>
<sequence>MKLHSNPTSRKVCAALALLANPLLAEVTSTNLRCEYLTDPHGIEVRQPRLSWLVGSLERGEKQTAYQILVASSEELLAKDKGDLWDSGKVGGDATSQIVYQGAALASRSRCFWKVRSWDKGGEPSEWSKPATWSIGLLEQSDWSAKWIDASARVKRDPGLPTPVILKASYEPVQGGGGLDVTEQLTAKATSGGFSVEVGNEGFGNDPAYGKVKHLRVEYDIAGKKSVRFFPEKASMNFPQDLSPPPRILRASYEAADGVGSMDVTAKLAQLAEAGSFTLAVDNGSLGADPAFNRVKKLRVEFSVNGQPVTKSFDENTRLHYPTDLVAPATVPYLRKTFTVDKPVVRATVYATALGIYELNLNGKRVGDHFLAPEWTDFSKRLRYQEYDVTALLAQGRNVLGAQVANGWYSGHIGNGGFQYWGKSPALLAQLELTYADGGKERVVTDHTWKSHVSPLTATDFMLGEDYDATKEIKGWNEPGFDDSGWLPVAERDEPAREMNGQVMEPVRQLSTIKAKTLTEPKADKWTYDLGQNMVGIVRLKITAAAGTKITLRHAEMLNPDGTVYTDNLRGAPSIDTYVCKGKGEEIWQPSFTFHGFRYVELTGVSEKPPLDAVTGVVIASDTPQTGKFVCSDGQVNQLQSNIEWGQRGNYLSVPTDCPQRDERLGWMGDAQVFVRTATYNADVAAFFTKWLVDVTDSQAPNGQFADVAPFAGPSKGTPAWGDAGVICPWTIYQAYGDLQLLARQYPSMVRWVDYSRSGSTGFIRSGNRGSDYGDWLSIGADTDKELIGTGYFAYSTKLVAKAAAALGKTEDAAKYEELFQSIKKAFIAKYVSSDGKVAGETQCAYVMALKFDLLPDELRAKAADHLEADIISKDYHLSTGFVGVSYLLPELTKAGKTATAYRLLHQDTFPSWLFSVKMGATTIWERWDGWTPDKGFQNVIMNSFNHYSLGSCGEWLYGSVAGIDLDPAAPGFKRIIIKPVPGGKLTEASGELKTIHGLVTSAWSSANGTFTLTTAIPTNTTATVHVPAKGLDSVLESGKPVDSVEGVKFLRMENGAAVFSVESGRYQFTSGKGVVSGTDKISRPATGDVKILVSTLLANDGKGSVFRSAAPLSINGAAITVRDGSLHYQPPPGNTGPDVFTYTIQTPQGGVATHTVQMAVAQERATAQAME</sequence>
<comment type="catalytic activity">
    <reaction evidence="1">
        <text>Hydrolysis of terminal non-reducing alpha-L-rhamnose residues in alpha-L-rhamnosides.</text>
        <dbReference type="EC" id="3.2.1.40"/>
    </reaction>
</comment>
<dbReference type="InterPro" id="IPR012341">
    <property type="entry name" value="6hp_glycosidase-like_sf"/>
</dbReference>